<sequence>VLFIVSIPIVFVRFFYFVLKKSFENKNSTTVKIATRGIVLFLYTIAILTLFAYAIFATEMGVTKRIISGLIAIFMSIYFGIIVKKYIKKEAY</sequence>
<dbReference type="EMBL" id="JBGMEF010000022">
    <property type="protein sequence ID" value="MFO3667455.1"/>
    <property type="molecule type" value="Genomic_DNA"/>
</dbReference>
<proteinExistence type="predicted"/>
<keyword evidence="3" id="KW-1185">Reference proteome</keyword>
<dbReference type="Proteomes" id="UP001637994">
    <property type="component" value="Unassembled WGS sequence"/>
</dbReference>
<keyword evidence="1" id="KW-0812">Transmembrane</keyword>
<evidence type="ECO:0000313" key="2">
    <source>
        <dbReference type="EMBL" id="MFO3667455.1"/>
    </source>
</evidence>
<feature type="transmembrane region" description="Helical" evidence="1">
    <location>
        <begin position="35"/>
        <end position="56"/>
    </location>
</feature>
<evidence type="ECO:0000313" key="3">
    <source>
        <dbReference type="Proteomes" id="UP001637994"/>
    </source>
</evidence>
<organism evidence="2 3">
    <name type="scientific">Anaerococcus kampingae</name>
    <dbReference type="NCBI Taxonomy" id="3115614"/>
    <lineage>
        <taxon>Bacteria</taxon>
        <taxon>Bacillati</taxon>
        <taxon>Bacillota</taxon>
        <taxon>Tissierellia</taxon>
        <taxon>Tissierellales</taxon>
        <taxon>Peptoniphilaceae</taxon>
        <taxon>Anaerococcus</taxon>
    </lineage>
</organism>
<evidence type="ECO:0008006" key="4">
    <source>
        <dbReference type="Google" id="ProtNLM"/>
    </source>
</evidence>
<feature type="transmembrane region" description="Helical" evidence="1">
    <location>
        <begin position="62"/>
        <end position="83"/>
    </location>
</feature>
<accession>A0ABW9MHT7</accession>
<keyword evidence="1" id="KW-0472">Membrane</keyword>
<gene>
    <name evidence="2" type="ORF">ACCQ42_06690</name>
</gene>
<feature type="transmembrane region" description="Helical" evidence="1">
    <location>
        <begin position="6"/>
        <end position="23"/>
    </location>
</feature>
<feature type="non-terminal residue" evidence="2">
    <location>
        <position position="1"/>
    </location>
</feature>
<evidence type="ECO:0000256" key="1">
    <source>
        <dbReference type="SAM" id="Phobius"/>
    </source>
</evidence>
<name>A0ABW9MHT7_9FIRM</name>
<protein>
    <recommendedName>
        <fullName evidence="4">Beta-carotene 15,15'-monooxygenase</fullName>
    </recommendedName>
</protein>
<comment type="caution">
    <text evidence="2">The sequence shown here is derived from an EMBL/GenBank/DDBJ whole genome shotgun (WGS) entry which is preliminary data.</text>
</comment>
<reference evidence="2 3" key="1">
    <citation type="journal article" date="2025" name="Anaerobe">
        <title>Description of Anaerococcus kampingiae sp. nov., Anaerococcus groningensis sp. nov., Anaerococcus martiniensis sp. nov., and Anaerococcus cruorum sp. nov., isolated from human clinical specimens.</title>
        <authorList>
            <person name="Boiten K.E."/>
            <person name="Meijer J."/>
            <person name="van Wezel E.M."/>
            <person name="Veloo A.C.M."/>
        </authorList>
    </citation>
    <scope>NUCLEOTIDE SEQUENCE [LARGE SCALE GENOMIC DNA]</scope>
    <source>
        <strain evidence="2 3">ENR0874</strain>
    </source>
</reference>
<keyword evidence="1" id="KW-1133">Transmembrane helix</keyword>
<dbReference type="RefSeq" id="WP_410035726.1">
    <property type="nucleotide sequence ID" value="NZ_JBGMEF010000022.1"/>
</dbReference>